<dbReference type="Proteomes" id="UP000746747">
    <property type="component" value="Unassembled WGS sequence"/>
</dbReference>
<evidence type="ECO:0000313" key="2">
    <source>
        <dbReference type="EMBL" id="CAG9537693.1"/>
    </source>
</evidence>
<feature type="chain" id="PRO_5035237478" evidence="1">
    <location>
        <begin position="21"/>
        <end position="96"/>
    </location>
</feature>
<dbReference type="AlphaFoldDB" id="A0A8J2PW40"/>
<name>A0A8J2PW40_9BILA</name>
<sequence>MVNGMLNVILLYACTHVGKACFSSGVCGGYSCTQPAAPVCSGGCAAGYACGQYGCYSRARARSSRILEDAVNDKPGADDTIAAVVAAPVTKVPLKL</sequence>
<organism evidence="2 3">
    <name type="scientific">Cercopithifilaria johnstoni</name>
    <dbReference type="NCBI Taxonomy" id="2874296"/>
    <lineage>
        <taxon>Eukaryota</taxon>
        <taxon>Metazoa</taxon>
        <taxon>Ecdysozoa</taxon>
        <taxon>Nematoda</taxon>
        <taxon>Chromadorea</taxon>
        <taxon>Rhabditida</taxon>
        <taxon>Spirurina</taxon>
        <taxon>Spiruromorpha</taxon>
        <taxon>Filarioidea</taxon>
        <taxon>Onchocercidae</taxon>
        <taxon>Cercopithifilaria</taxon>
    </lineage>
</organism>
<keyword evidence="3" id="KW-1185">Reference proteome</keyword>
<reference evidence="2" key="1">
    <citation type="submission" date="2021-09" db="EMBL/GenBank/DDBJ databases">
        <authorList>
            <consortium name="Pathogen Informatics"/>
        </authorList>
    </citation>
    <scope>NUCLEOTIDE SEQUENCE</scope>
</reference>
<proteinExistence type="predicted"/>
<accession>A0A8J2PW40</accession>
<evidence type="ECO:0000313" key="3">
    <source>
        <dbReference type="Proteomes" id="UP000746747"/>
    </source>
</evidence>
<feature type="signal peptide" evidence="1">
    <location>
        <begin position="1"/>
        <end position="20"/>
    </location>
</feature>
<comment type="caution">
    <text evidence="2">The sequence shown here is derived from an EMBL/GenBank/DDBJ whole genome shotgun (WGS) entry which is preliminary data.</text>
</comment>
<protein>
    <submittedName>
        <fullName evidence="2">Uncharacterized protein</fullName>
    </submittedName>
</protein>
<dbReference type="EMBL" id="CAKAEH010001572">
    <property type="protein sequence ID" value="CAG9537693.1"/>
    <property type="molecule type" value="Genomic_DNA"/>
</dbReference>
<keyword evidence="1" id="KW-0732">Signal</keyword>
<gene>
    <name evidence="2" type="ORF">CJOHNSTONI_LOCUS7475</name>
</gene>
<evidence type="ECO:0000256" key="1">
    <source>
        <dbReference type="SAM" id="SignalP"/>
    </source>
</evidence>